<dbReference type="Gene3D" id="3.30.360.10">
    <property type="entry name" value="Dihydrodipicolinate Reductase, domain 2"/>
    <property type="match status" value="1"/>
</dbReference>
<gene>
    <name evidence="5" type="primary">idhA</name>
    <name evidence="5" type="ORF">NCTC7102_05370</name>
</gene>
<keyword evidence="2 5" id="KW-0560">Oxidoreductase</keyword>
<dbReference type="AlphaFoldDB" id="A0A447JPF0"/>
<dbReference type="NCBIfam" id="TIGR04380">
    <property type="entry name" value="myo_inos_iolG"/>
    <property type="match status" value="1"/>
</dbReference>
<accession>A0A447JPF0</accession>
<reference evidence="5 6" key="1">
    <citation type="submission" date="2018-12" db="EMBL/GenBank/DDBJ databases">
        <authorList>
            <consortium name="Pathogen Informatics"/>
        </authorList>
    </citation>
    <scope>NUCLEOTIDE SEQUENCE [LARGE SCALE GENOMIC DNA]</scope>
    <source>
        <strain evidence="5 6">NCTC7102</strain>
    </source>
</reference>
<dbReference type="Gene3D" id="3.40.50.720">
    <property type="entry name" value="NAD(P)-binding Rossmann-like Domain"/>
    <property type="match status" value="1"/>
</dbReference>
<evidence type="ECO:0000313" key="5">
    <source>
        <dbReference type="EMBL" id="VDY46313.1"/>
    </source>
</evidence>
<evidence type="ECO:0000256" key="2">
    <source>
        <dbReference type="ARBA" id="ARBA00023002"/>
    </source>
</evidence>
<dbReference type="InterPro" id="IPR030827">
    <property type="entry name" value="Myo_inos_IolG"/>
</dbReference>
<dbReference type="EC" id="1.1.1.18" evidence="5"/>
<sequence length="354" mass="40327">MRLRGTNEKLRCGVIGLGRVGKMHVENMYLLPQLDIICAADYFIEEMSDWLYSVNITSGYKNYQELLQRDDIEAVFIFTSTDMHEEIVTAAAQAGKHIFCEKPLSMNEDEQASMAVLRKVKEKGVTLQVAFNRRFDPQFHEVFELVRSGKIGRPQMIKITSRDPDLLPHDLIKRIGGLIFDFTMHDFDMARFMMQDEVSEVYVKGNTLIDPSLKNIDDVDTLAVMLTFRNGGYALIDNSRRAVYGYDQRVEVFGSEGMAYADNVSESTVKVFNSQHCIMKNPLPDFTVRYREAYRTEILHFIDSVLHHTPVVCTGEDALLAQRIAIAAQQSLKKRAAGENNKRYLSLTASVNNE</sequence>
<dbReference type="Proteomes" id="UP000281393">
    <property type="component" value="Chromosome"/>
</dbReference>
<proteinExistence type="inferred from homology"/>
<dbReference type="Pfam" id="PF01408">
    <property type="entry name" value="GFO_IDH_MocA"/>
    <property type="match status" value="1"/>
</dbReference>
<dbReference type="EMBL" id="LR133909">
    <property type="protein sequence ID" value="VDY46313.1"/>
    <property type="molecule type" value="Genomic_DNA"/>
</dbReference>
<evidence type="ECO:0000313" key="6">
    <source>
        <dbReference type="Proteomes" id="UP000281393"/>
    </source>
</evidence>
<evidence type="ECO:0000259" key="3">
    <source>
        <dbReference type="Pfam" id="PF01408"/>
    </source>
</evidence>
<evidence type="ECO:0000259" key="4">
    <source>
        <dbReference type="Pfam" id="PF22725"/>
    </source>
</evidence>
<dbReference type="InterPro" id="IPR036291">
    <property type="entry name" value="NAD(P)-bd_dom_sf"/>
</dbReference>
<dbReference type="PANTHER" id="PTHR42840:SF3">
    <property type="entry name" value="BINDING ROSSMANN FOLD OXIDOREDUCTASE, PUTATIVE (AFU_ORTHOLOGUE AFUA_2G10240)-RELATED"/>
    <property type="match status" value="1"/>
</dbReference>
<dbReference type="InterPro" id="IPR055170">
    <property type="entry name" value="GFO_IDH_MocA-like_dom"/>
</dbReference>
<organism evidence="5 6">
    <name type="scientific">Salmonella enterica subsp. enterica serovar Daytona</name>
    <dbReference type="NCBI Taxonomy" id="1962639"/>
    <lineage>
        <taxon>Bacteria</taxon>
        <taxon>Pseudomonadati</taxon>
        <taxon>Pseudomonadota</taxon>
        <taxon>Gammaproteobacteria</taxon>
        <taxon>Enterobacterales</taxon>
        <taxon>Enterobacteriaceae</taxon>
        <taxon>Salmonella</taxon>
    </lineage>
</organism>
<dbReference type="GO" id="GO:0050112">
    <property type="term" value="F:inositol 2-dehydrogenase (NAD+) activity"/>
    <property type="evidence" value="ECO:0007669"/>
    <property type="project" value="UniProtKB-EC"/>
</dbReference>
<protein>
    <submittedName>
        <fullName evidence="5">Myo-inositol 2-dehydrogenase</fullName>
        <ecNumber evidence="5">1.1.1.18</ecNumber>
    </submittedName>
</protein>
<dbReference type="InterPro" id="IPR000683">
    <property type="entry name" value="Gfo/Idh/MocA-like_OxRdtase_N"/>
</dbReference>
<dbReference type="FunFam" id="3.30.360.10:FF:000023">
    <property type="entry name" value="Inositol 2-dehydrogenase"/>
    <property type="match status" value="1"/>
</dbReference>
<comment type="similarity">
    <text evidence="1">Belongs to the Gfo/Idh/MocA family.</text>
</comment>
<dbReference type="Pfam" id="PF22725">
    <property type="entry name" value="GFO_IDH_MocA_C3"/>
    <property type="match status" value="1"/>
</dbReference>
<dbReference type="PANTHER" id="PTHR42840">
    <property type="entry name" value="NAD(P)-BINDING ROSSMANN-FOLD SUPERFAMILY PROTEIN-RELATED"/>
    <property type="match status" value="1"/>
</dbReference>
<evidence type="ECO:0000256" key="1">
    <source>
        <dbReference type="ARBA" id="ARBA00010928"/>
    </source>
</evidence>
<dbReference type="GO" id="GO:0000166">
    <property type="term" value="F:nucleotide binding"/>
    <property type="evidence" value="ECO:0007669"/>
    <property type="project" value="InterPro"/>
</dbReference>
<dbReference type="SUPFAM" id="SSF51735">
    <property type="entry name" value="NAD(P)-binding Rossmann-fold domains"/>
    <property type="match status" value="1"/>
</dbReference>
<feature type="domain" description="Gfo/Idh/MocA-like oxidoreductase N-terminal" evidence="3">
    <location>
        <begin position="10"/>
        <end position="131"/>
    </location>
</feature>
<name>A0A447JPF0_SALET</name>
<feature type="domain" description="GFO/IDH/MocA-like oxidoreductase" evidence="4">
    <location>
        <begin position="140"/>
        <end position="259"/>
    </location>
</feature>
<dbReference type="SUPFAM" id="SSF55347">
    <property type="entry name" value="Glyceraldehyde-3-phosphate dehydrogenase-like, C-terminal domain"/>
    <property type="match status" value="1"/>
</dbReference>